<gene>
    <name evidence="1" type="ORF">Q604_UNBC12108G0001</name>
</gene>
<protein>
    <submittedName>
        <fullName evidence="1">Uncharacterized protein</fullName>
    </submittedName>
</protein>
<name>W1XSS9_9ZZZZ</name>
<evidence type="ECO:0000313" key="1">
    <source>
        <dbReference type="EMBL" id="ETJ33433.1"/>
    </source>
</evidence>
<proteinExistence type="predicted"/>
<reference evidence="1" key="1">
    <citation type="submission" date="2013-12" db="EMBL/GenBank/DDBJ databases">
        <title>A Varibaculum cambriense genome reconstructed from a premature infant gut community with otherwise low bacterial novelty that shifts toward anaerobic metabolism during the third week of life.</title>
        <authorList>
            <person name="Brown C.T."/>
            <person name="Sharon I."/>
            <person name="Thomas B.C."/>
            <person name="Castelle C.J."/>
            <person name="Morowitz M.J."/>
            <person name="Banfield J.F."/>
        </authorList>
    </citation>
    <scope>NUCLEOTIDE SEQUENCE</scope>
</reference>
<dbReference type="AlphaFoldDB" id="W1XSS9"/>
<sequence>DPVIDFKSLDENNKVKIEDNSENAKNTVKITGKKEGLASIAIVKNNKIIKKFNILVVNPKITNLNTEISGKLKYVGDSATIKNCVEVDFDRFDEEYKVNYKSSNEDVLK</sequence>
<feature type="non-terminal residue" evidence="1">
    <location>
        <position position="1"/>
    </location>
</feature>
<feature type="non-terminal residue" evidence="1">
    <location>
        <position position="109"/>
    </location>
</feature>
<dbReference type="EMBL" id="AZMM01012108">
    <property type="protein sequence ID" value="ETJ33433.1"/>
    <property type="molecule type" value="Genomic_DNA"/>
</dbReference>
<organism evidence="1">
    <name type="scientific">human gut metagenome</name>
    <dbReference type="NCBI Taxonomy" id="408170"/>
    <lineage>
        <taxon>unclassified sequences</taxon>
        <taxon>metagenomes</taxon>
        <taxon>organismal metagenomes</taxon>
    </lineage>
</organism>
<comment type="caution">
    <text evidence="1">The sequence shown here is derived from an EMBL/GenBank/DDBJ whole genome shotgun (WGS) entry which is preliminary data.</text>
</comment>
<accession>W1XSS9</accession>